<dbReference type="OrthoDB" id="9769447at2"/>
<dbReference type="InterPro" id="IPR003767">
    <property type="entry name" value="Malate/L-lactate_DH-like"/>
</dbReference>
<dbReference type="InterPro" id="IPR043143">
    <property type="entry name" value="Mal/L-sulf/L-lact_DH-like_NADP"/>
</dbReference>
<dbReference type="RefSeq" id="WP_147798775.1">
    <property type="nucleotide sequence ID" value="NZ_VPFL01000003.1"/>
</dbReference>
<dbReference type="InterPro" id="IPR043144">
    <property type="entry name" value="Mal/L-sulf/L-lact_DH-like_ah"/>
</dbReference>
<dbReference type="EMBL" id="VPFL01000003">
    <property type="protein sequence ID" value="TXF13133.1"/>
    <property type="molecule type" value="Genomic_DNA"/>
</dbReference>
<protein>
    <submittedName>
        <fullName evidence="3">Ldh family oxidoreductase</fullName>
    </submittedName>
</protein>
<organism evidence="3 4">
    <name type="scientific">Pelomicrobium methylotrophicum</name>
    <dbReference type="NCBI Taxonomy" id="2602750"/>
    <lineage>
        <taxon>Bacteria</taxon>
        <taxon>Pseudomonadati</taxon>
        <taxon>Pseudomonadota</taxon>
        <taxon>Hydrogenophilia</taxon>
        <taxon>Hydrogenophilia incertae sedis</taxon>
        <taxon>Pelomicrobium</taxon>
    </lineage>
</organism>
<keyword evidence="2" id="KW-0560">Oxidoreductase</keyword>
<evidence type="ECO:0000256" key="1">
    <source>
        <dbReference type="ARBA" id="ARBA00006056"/>
    </source>
</evidence>
<proteinExistence type="inferred from homology"/>
<dbReference type="SUPFAM" id="SSF89733">
    <property type="entry name" value="L-sulfolactate dehydrogenase-like"/>
    <property type="match status" value="1"/>
</dbReference>
<dbReference type="FunCoup" id="A0A5C7EXI9">
    <property type="interactions" value="63"/>
</dbReference>
<accession>A0A5C7EXI9</accession>
<dbReference type="PANTHER" id="PTHR11091:SF0">
    <property type="entry name" value="MALATE DEHYDROGENASE"/>
    <property type="match status" value="1"/>
</dbReference>
<dbReference type="Pfam" id="PF02615">
    <property type="entry name" value="Ldh_2"/>
    <property type="match status" value="1"/>
</dbReference>
<keyword evidence="4" id="KW-1185">Reference proteome</keyword>
<reference evidence="3 4" key="1">
    <citation type="submission" date="2019-08" db="EMBL/GenBank/DDBJ databases">
        <title>Pelomicrobium methylotrophicum gen. nov., sp. nov. a moderately thermophilic, facultatively anaerobic, lithoautotrophic and methylotrophic bacterium isolated from a terrestrial mud volcano.</title>
        <authorList>
            <person name="Slobodkina G.B."/>
            <person name="Merkel A.Y."/>
            <person name="Slobodkin A.I."/>
        </authorList>
    </citation>
    <scope>NUCLEOTIDE SEQUENCE [LARGE SCALE GENOMIC DNA]</scope>
    <source>
        <strain evidence="3 4">SM250</strain>
    </source>
</reference>
<evidence type="ECO:0000313" key="3">
    <source>
        <dbReference type="EMBL" id="TXF13133.1"/>
    </source>
</evidence>
<name>A0A5C7EXI9_9PROT</name>
<dbReference type="GO" id="GO:0016491">
    <property type="term" value="F:oxidoreductase activity"/>
    <property type="evidence" value="ECO:0007669"/>
    <property type="project" value="UniProtKB-KW"/>
</dbReference>
<dbReference type="AlphaFoldDB" id="A0A5C7EXI9"/>
<comment type="caution">
    <text evidence="3">The sequence shown here is derived from an EMBL/GenBank/DDBJ whole genome shotgun (WGS) entry which is preliminary data.</text>
</comment>
<comment type="similarity">
    <text evidence="1">Belongs to the LDH2/MDH2 oxidoreductase family.</text>
</comment>
<evidence type="ECO:0000313" key="4">
    <source>
        <dbReference type="Proteomes" id="UP000321201"/>
    </source>
</evidence>
<dbReference type="InterPro" id="IPR036111">
    <property type="entry name" value="Mal/L-sulfo/L-lacto_DH-like_sf"/>
</dbReference>
<gene>
    <name evidence="3" type="ORF">FR698_03450</name>
</gene>
<sequence length="334" mass="34606">MPTVSMEELRALVTQAFLRCGASGSMARAAAEALVAADAQGLASHGVSRVPLYCAHLKNGRTDGKAVPKVAREKKAACLVDAACGMAYEACALAVQEAIRRAQEYGVGFAGVTNSNHFGAAALHLGPVAEAGLVGLAFGNSPAAIAPWGGKTPLFGTNPIAAVFPRHGRPPLVIDLSLSEVARGKIMVAKSQGKPIPEGWALDREGKPTTDPDAALQGSMMPAGGVKGAMLALMVELLCCALTGAAMGFEADSFFVDEGNRPRIGQAFLAIDPDAVAGRAVYLERIETLIAKMLADPGVRLPGERRLALEAKARREGIQVGDALYEQIRALAAG</sequence>
<dbReference type="PANTHER" id="PTHR11091">
    <property type="entry name" value="OXIDOREDUCTASE-RELATED"/>
    <property type="match status" value="1"/>
</dbReference>
<evidence type="ECO:0000256" key="2">
    <source>
        <dbReference type="ARBA" id="ARBA00023002"/>
    </source>
</evidence>
<dbReference type="Gene3D" id="3.30.1370.60">
    <property type="entry name" value="Hypothetical oxidoreductase yiak, domain 2"/>
    <property type="match status" value="1"/>
</dbReference>
<dbReference type="Gene3D" id="1.10.1530.10">
    <property type="match status" value="1"/>
</dbReference>
<dbReference type="InParanoid" id="A0A5C7EXI9"/>
<dbReference type="Proteomes" id="UP000321201">
    <property type="component" value="Unassembled WGS sequence"/>
</dbReference>